<dbReference type="InterPro" id="IPR037069">
    <property type="entry name" value="AcylCoA_DH/ox_N_sf"/>
</dbReference>
<evidence type="ECO:0000259" key="7">
    <source>
        <dbReference type="Pfam" id="PF00441"/>
    </source>
</evidence>
<dbReference type="Gene3D" id="1.20.140.10">
    <property type="entry name" value="Butyryl-CoA Dehydrogenase, subunit A, domain 3"/>
    <property type="match status" value="1"/>
</dbReference>
<dbReference type="PROSITE" id="PS00072">
    <property type="entry name" value="ACYL_COA_DH_1"/>
    <property type="match status" value="1"/>
</dbReference>
<evidence type="ECO:0000313" key="11">
    <source>
        <dbReference type="Proteomes" id="UP001501407"/>
    </source>
</evidence>
<comment type="similarity">
    <text evidence="2 6">Belongs to the acyl-CoA dehydrogenase family.</text>
</comment>
<feature type="domain" description="Acyl-CoA dehydrogenase/oxidase N-terminal" evidence="9">
    <location>
        <begin position="8"/>
        <end position="113"/>
    </location>
</feature>
<dbReference type="Pfam" id="PF02770">
    <property type="entry name" value="Acyl-CoA_dh_M"/>
    <property type="match status" value="1"/>
</dbReference>
<dbReference type="InterPro" id="IPR009075">
    <property type="entry name" value="AcylCo_DH/oxidase_C"/>
</dbReference>
<dbReference type="InterPro" id="IPR052161">
    <property type="entry name" value="Mycobact_Acyl-CoA_DH"/>
</dbReference>
<dbReference type="SUPFAM" id="SSF56645">
    <property type="entry name" value="Acyl-CoA dehydrogenase NM domain-like"/>
    <property type="match status" value="1"/>
</dbReference>
<evidence type="ECO:0000256" key="2">
    <source>
        <dbReference type="ARBA" id="ARBA00009347"/>
    </source>
</evidence>
<evidence type="ECO:0000259" key="8">
    <source>
        <dbReference type="Pfam" id="PF02770"/>
    </source>
</evidence>
<comment type="cofactor">
    <cofactor evidence="1 6">
        <name>FAD</name>
        <dbReference type="ChEBI" id="CHEBI:57692"/>
    </cofactor>
</comment>
<dbReference type="InterPro" id="IPR006091">
    <property type="entry name" value="Acyl-CoA_Oxase/DH_mid-dom"/>
</dbReference>
<evidence type="ECO:0000256" key="3">
    <source>
        <dbReference type="ARBA" id="ARBA00022630"/>
    </source>
</evidence>
<dbReference type="Pfam" id="PF00441">
    <property type="entry name" value="Acyl-CoA_dh_1"/>
    <property type="match status" value="1"/>
</dbReference>
<proteinExistence type="inferred from homology"/>
<evidence type="ECO:0000313" key="10">
    <source>
        <dbReference type="EMBL" id="GAA5092057.1"/>
    </source>
</evidence>
<dbReference type="RefSeq" id="WP_194414806.1">
    <property type="nucleotide sequence ID" value="NZ_BAABKZ010000002.1"/>
</dbReference>
<dbReference type="SUPFAM" id="SSF47203">
    <property type="entry name" value="Acyl-CoA dehydrogenase C-terminal domain-like"/>
    <property type="match status" value="1"/>
</dbReference>
<dbReference type="InterPro" id="IPR046373">
    <property type="entry name" value="Acyl-CoA_Oxase/DH_mid-dom_sf"/>
</dbReference>
<name>A0ABP9M6P8_9MICO</name>
<dbReference type="PANTHER" id="PTHR43292">
    <property type="entry name" value="ACYL-COA DEHYDROGENASE"/>
    <property type="match status" value="1"/>
</dbReference>
<dbReference type="Proteomes" id="UP001501407">
    <property type="component" value="Unassembled WGS sequence"/>
</dbReference>
<organism evidence="10 11">
    <name type="scientific">Microbacterium yannicii</name>
    <dbReference type="NCBI Taxonomy" id="671622"/>
    <lineage>
        <taxon>Bacteria</taxon>
        <taxon>Bacillati</taxon>
        <taxon>Actinomycetota</taxon>
        <taxon>Actinomycetes</taxon>
        <taxon>Micrococcales</taxon>
        <taxon>Microbacteriaceae</taxon>
        <taxon>Microbacterium</taxon>
    </lineage>
</organism>
<dbReference type="EMBL" id="BAABKZ010000002">
    <property type="protein sequence ID" value="GAA5092057.1"/>
    <property type="molecule type" value="Genomic_DNA"/>
</dbReference>
<dbReference type="InterPro" id="IPR036250">
    <property type="entry name" value="AcylCo_DH-like_C"/>
</dbReference>
<keyword evidence="4 6" id="KW-0274">FAD</keyword>
<gene>
    <name evidence="10" type="ORF">GCM10025760_20190</name>
</gene>
<dbReference type="Gene3D" id="2.40.110.10">
    <property type="entry name" value="Butyryl-CoA Dehydrogenase, subunit A, domain 2"/>
    <property type="match status" value="1"/>
</dbReference>
<accession>A0ABP9M6P8</accession>
<dbReference type="InterPro" id="IPR009100">
    <property type="entry name" value="AcylCoA_DH/oxidase_NM_dom_sf"/>
</dbReference>
<dbReference type="InterPro" id="IPR006089">
    <property type="entry name" value="Acyl-CoA_DH_CS"/>
</dbReference>
<evidence type="ECO:0000256" key="4">
    <source>
        <dbReference type="ARBA" id="ARBA00022827"/>
    </source>
</evidence>
<keyword evidence="11" id="KW-1185">Reference proteome</keyword>
<dbReference type="PANTHER" id="PTHR43292:SF3">
    <property type="entry name" value="ACYL-COA DEHYDROGENASE FADE29"/>
    <property type="match status" value="1"/>
</dbReference>
<evidence type="ECO:0000259" key="9">
    <source>
        <dbReference type="Pfam" id="PF02771"/>
    </source>
</evidence>
<reference evidence="11" key="1">
    <citation type="journal article" date="2019" name="Int. J. Syst. Evol. Microbiol.">
        <title>The Global Catalogue of Microorganisms (GCM) 10K type strain sequencing project: providing services to taxonomists for standard genome sequencing and annotation.</title>
        <authorList>
            <consortium name="The Broad Institute Genomics Platform"/>
            <consortium name="The Broad Institute Genome Sequencing Center for Infectious Disease"/>
            <person name="Wu L."/>
            <person name="Ma J."/>
        </authorList>
    </citation>
    <scope>NUCLEOTIDE SEQUENCE [LARGE SCALE GENOMIC DNA]</scope>
    <source>
        <strain evidence="11">JCM 18959</strain>
    </source>
</reference>
<sequence>MTDSLTQFRSFLDTVLPDDYAVAYAGYREDEDLRRRFQAAMFDEGWLIPEWPHGLGGRDLPRTEALTIRIEGARLRIPREMNIQAAGVVAPALRTFGTPEQQERYLRPTLRGEAWWALGMSEPDAGSDLASLRTTAVRRGDMFVVNGQKVWTTQADGSRWCTLYARTDATAPKHRGISCLIVDMDSPGITVRRIRTAGPSIESFCEVFFDDVEVPADQLLGELNGGWRVAVSALEHERDMIWVHNWLEMQRALAPVLDDPARPSYANERVGRLLADTEAIRLTGMRSVGARTAGIYSPISGILKLFGSESVQRAAALALELGADEDEVPLDRFDEYLESMAATIYGGTSEVQRNIIAERVLGLPKGA</sequence>
<evidence type="ECO:0000256" key="1">
    <source>
        <dbReference type="ARBA" id="ARBA00001974"/>
    </source>
</evidence>
<evidence type="ECO:0000256" key="5">
    <source>
        <dbReference type="ARBA" id="ARBA00023002"/>
    </source>
</evidence>
<dbReference type="InterPro" id="IPR013786">
    <property type="entry name" value="AcylCoA_DH/ox_N"/>
</dbReference>
<dbReference type="Pfam" id="PF02771">
    <property type="entry name" value="Acyl-CoA_dh_N"/>
    <property type="match status" value="1"/>
</dbReference>
<feature type="domain" description="Acyl-CoA dehydrogenase/oxidase C-terminal" evidence="7">
    <location>
        <begin position="224"/>
        <end position="361"/>
    </location>
</feature>
<dbReference type="Gene3D" id="1.10.540.10">
    <property type="entry name" value="Acyl-CoA dehydrogenase/oxidase, N-terminal domain"/>
    <property type="match status" value="1"/>
</dbReference>
<feature type="domain" description="Acyl-CoA oxidase/dehydrogenase middle" evidence="8">
    <location>
        <begin position="117"/>
        <end position="212"/>
    </location>
</feature>
<evidence type="ECO:0000256" key="6">
    <source>
        <dbReference type="RuleBase" id="RU362125"/>
    </source>
</evidence>
<keyword evidence="3 6" id="KW-0285">Flavoprotein</keyword>
<keyword evidence="5 6" id="KW-0560">Oxidoreductase</keyword>
<comment type="caution">
    <text evidence="10">The sequence shown here is derived from an EMBL/GenBank/DDBJ whole genome shotgun (WGS) entry which is preliminary data.</text>
</comment>
<protein>
    <submittedName>
        <fullName evidence="10">Acyl-CoA dehydrogenase family protein</fullName>
    </submittedName>
</protein>